<dbReference type="PIRSF" id="PIRSF002401">
    <property type="entry name" value="GTP_bd_Obg/CgtA"/>
    <property type="match status" value="1"/>
</dbReference>
<evidence type="ECO:0000256" key="1">
    <source>
        <dbReference type="ARBA" id="ARBA00007699"/>
    </source>
</evidence>
<evidence type="ECO:0000259" key="9">
    <source>
        <dbReference type="PROSITE" id="PS51883"/>
    </source>
</evidence>
<evidence type="ECO:0000256" key="4">
    <source>
        <dbReference type="ARBA" id="ARBA00022801"/>
    </source>
</evidence>
<dbReference type="InterPro" id="IPR031167">
    <property type="entry name" value="G_OBG"/>
</dbReference>
<dbReference type="GO" id="GO:0000287">
    <property type="term" value="F:magnesium ion binding"/>
    <property type="evidence" value="ECO:0007669"/>
    <property type="project" value="InterPro"/>
</dbReference>
<dbReference type="HAMAP" id="MF_01454">
    <property type="entry name" value="GTPase_Obg"/>
    <property type="match status" value="1"/>
</dbReference>
<accession>A0A1G2T7Q2</accession>
<dbReference type="SUPFAM" id="SSF52540">
    <property type="entry name" value="P-loop containing nucleoside triphosphate hydrolases"/>
    <property type="match status" value="1"/>
</dbReference>
<evidence type="ECO:0000256" key="5">
    <source>
        <dbReference type="ARBA" id="ARBA00022842"/>
    </source>
</evidence>
<keyword evidence="7" id="KW-0479">Metal-binding</keyword>
<feature type="domain" description="OBG-type G" evidence="8">
    <location>
        <begin position="157"/>
        <end position="319"/>
    </location>
</feature>
<comment type="subcellular location">
    <subcellularLocation>
        <location evidence="7">Cytoplasm</location>
    </subcellularLocation>
</comment>
<dbReference type="NCBIfam" id="NF008956">
    <property type="entry name" value="PRK12299.1"/>
    <property type="match status" value="1"/>
</dbReference>
<evidence type="ECO:0000256" key="3">
    <source>
        <dbReference type="ARBA" id="ARBA00022741"/>
    </source>
</evidence>
<comment type="subunit">
    <text evidence="7">Monomer.</text>
</comment>
<dbReference type="PANTHER" id="PTHR11702">
    <property type="entry name" value="DEVELOPMENTALLY REGULATED GTP-BINDING PROTEIN-RELATED"/>
    <property type="match status" value="1"/>
</dbReference>
<evidence type="ECO:0000256" key="2">
    <source>
        <dbReference type="ARBA" id="ARBA00022490"/>
    </source>
</evidence>
<keyword evidence="4 7" id="KW-0378">Hydrolase</keyword>
<dbReference type="SUPFAM" id="SSF82051">
    <property type="entry name" value="Obg GTP-binding protein N-terminal domain"/>
    <property type="match status" value="1"/>
</dbReference>
<dbReference type="InterPro" id="IPR027417">
    <property type="entry name" value="P-loop_NTPase"/>
</dbReference>
<dbReference type="InterPro" id="IPR045086">
    <property type="entry name" value="OBG_GTPase"/>
</dbReference>
<dbReference type="InterPro" id="IPR036726">
    <property type="entry name" value="GTP1_OBG_dom_sf"/>
</dbReference>
<dbReference type="AlphaFoldDB" id="A0A1G2T7Q2"/>
<keyword evidence="2 7" id="KW-0963">Cytoplasm</keyword>
<reference evidence="10 11" key="1">
    <citation type="journal article" date="2016" name="Nat. Commun.">
        <title>Thousands of microbial genomes shed light on interconnected biogeochemical processes in an aquifer system.</title>
        <authorList>
            <person name="Anantharaman K."/>
            <person name="Brown C.T."/>
            <person name="Hug L.A."/>
            <person name="Sharon I."/>
            <person name="Castelle C.J."/>
            <person name="Probst A.J."/>
            <person name="Thomas B.C."/>
            <person name="Singh A."/>
            <person name="Wilkins M.J."/>
            <person name="Karaoz U."/>
            <person name="Brodie E.L."/>
            <person name="Williams K.H."/>
            <person name="Hubbard S.S."/>
            <person name="Banfield J.F."/>
        </authorList>
    </citation>
    <scope>NUCLEOTIDE SEQUENCE [LARGE SCALE GENOMIC DNA]</scope>
</reference>
<dbReference type="InterPro" id="IPR006169">
    <property type="entry name" value="GTP1_OBG_dom"/>
</dbReference>
<comment type="function">
    <text evidence="7">An essential GTPase which binds GTP, GDP and possibly (p)ppGpp with moderate affinity, with high nucleotide exchange rates and a fairly low GTP hydrolysis rate. Plays a role in control of the cell cycle, stress response, ribosome biogenesis and in those bacteria that undergo differentiation, in morphogenesis control.</text>
</comment>
<dbReference type="Gene3D" id="3.40.50.300">
    <property type="entry name" value="P-loop containing nucleotide triphosphate hydrolases"/>
    <property type="match status" value="1"/>
</dbReference>
<feature type="binding site" evidence="7">
    <location>
        <begin position="300"/>
        <end position="302"/>
    </location>
    <ligand>
        <name>GTP</name>
        <dbReference type="ChEBI" id="CHEBI:37565"/>
    </ligand>
</feature>
<feature type="domain" description="Obg" evidence="9">
    <location>
        <begin position="1"/>
        <end position="156"/>
    </location>
</feature>
<organism evidence="10 11">
    <name type="scientific">Candidatus Zambryskibacteria bacterium RIFCSPHIGHO2_02_38_10.5</name>
    <dbReference type="NCBI Taxonomy" id="1802742"/>
    <lineage>
        <taxon>Bacteria</taxon>
        <taxon>Candidatus Zambryskiibacteriota</taxon>
    </lineage>
</organism>
<proteinExistence type="inferred from homology"/>
<evidence type="ECO:0000256" key="7">
    <source>
        <dbReference type="HAMAP-Rule" id="MF_01454"/>
    </source>
</evidence>
<dbReference type="FunFam" id="2.70.210.12:FF:000001">
    <property type="entry name" value="GTPase Obg"/>
    <property type="match status" value="1"/>
</dbReference>
<dbReference type="CDD" id="cd01898">
    <property type="entry name" value="Obg"/>
    <property type="match status" value="1"/>
</dbReference>
<evidence type="ECO:0000313" key="10">
    <source>
        <dbReference type="EMBL" id="OHA93305.1"/>
    </source>
</evidence>
<keyword evidence="3 7" id="KW-0547">Nucleotide-binding</keyword>
<dbReference type="PROSITE" id="PS51710">
    <property type="entry name" value="G_OBG"/>
    <property type="match status" value="1"/>
</dbReference>
<feature type="binding site" evidence="7">
    <location>
        <position position="170"/>
    </location>
    <ligand>
        <name>Mg(2+)</name>
        <dbReference type="ChEBI" id="CHEBI:18420"/>
    </ligand>
</feature>
<name>A0A1G2T7Q2_9BACT</name>
<dbReference type="Pfam" id="PF01926">
    <property type="entry name" value="MMR_HSR1"/>
    <property type="match status" value="1"/>
</dbReference>
<feature type="binding site" evidence="7">
    <location>
        <position position="190"/>
    </location>
    <ligand>
        <name>Mg(2+)</name>
        <dbReference type="ChEBI" id="CHEBI:18420"/>
    </ligand>
</feature>
<dbReference type="GO" id="GO:0005525">
    <property type="term" value="F:GTP binding"/>
    <property type="evidence" value="ECO:0007669"/>
    <property type="project" value="UniProtKB-UniRule"/>
</dbReference>
<feature type="binding site" evidence="7">
    <location>
        <begin position="163"/>
        <end position="170"/>
    </location>
    <ligand>
        <name>GTP</name>
        <dbReference type="ChEBI" id="CHEBI:37565"/>
    </ligand>
</feature>
<dbReference type="Proteomes" id="UP000179264">
    <property type="component" value="Unassembled WGS sequence"/>
</dbReference>
<keyword evidence="6 7" id="KW-0342">GTP-binding</keyword>
<comment type="cofactor">
    <cofactor evidence="7">
        <name>Mg(2+)</name>
        <dbReference type="ChEBI" id="CHEBI:18420"/>
    </cofactor>
</comment>
<feature type="binding site" evidence="7">
    <location>
        <begin position="188"/>
        <end position="192"/>
    </location>
    <ligand>
        <name>GTP</name>
        <dbReference type="ChEBI" id="CHEBI:37565"/>
    </ligand>
</feature>
<dbReference type="Gene3D" id="2.70.210.12">
    <property type="entry name" value="GTP1/OBG domain"/>
    <property type="match status" value="1"/>
</dbReference>
<dbReference type="PROSITE" id="PS51883">
    <property type="entry name" value="OBG"/>
    <property type="match status" value="1"/>
</dbReference>
<dbReference type="NCBIfam" id="TIGR02729">
    <property type="entry name" value="Obg_CgtA"/>
    <property type="match status" value="1"/>
</dbReference>
<dbReference type="GO" id="GO:0042254">
    <property type="term" value="P:ribosome biogenesis"/>
    <property type="evidence" value="ECO:0007669"/>
    <property type="project" value="UniProtKB-UniRule"/>
</dbReference>
<evidence type="ECO:0000313" key="11">
    <source>
        <dbReference type="Proteomes" id="UP000179264"/>
    </source>
</evidence>
<dbReference type="PANTHER" id="PTHR11702:SF31">
    <property type="entry name" value="MITOCHONDRIAL RIBOSOME-ASSOCIATED GTPASE 2"/>
    <property type="match status" value="1"/>
</dbReference>
<evidence type="ECO:0000259" key="8">
    <source>
        <dbReference type="PROSITE" id="PS51710"/>
    </source>
</evidence>
<dbReference type="PRINTS" id="PR00326">
    <property type="entry name" value="GTP1OBG"/>
</dbReference>
<gene>
    <name evidence="7" type="primary">obg</name>
    <name evidence="10" type="ORF">A2W58_02630</name>
</gene>
<dbReference type="GO" id="GO:0005737">
    <property type="term" value="C:cytoplasm"/>
    <property type="evidence" value="ECO:0007669"/>
    <property type="project" value="UniProtKB-SubCell"/>
</dbReference>
<comment type="similarity">
    <text evidence="1 7">Belongs to the TRAFAC class OBG-HflX-like GTPase superfamily. OBG GTPase family.</text>
</comment>
<dbReference type="InterPro" id="IPR014100">
    <property type="entry name" value="GTP-bd_Obg/CgtA"/>
</dbReference>
<sequence length="321" mass="34634">MFIDELTLNIWAGKGGDGIVSWMHVKGLSHAGPGGGDGGKGGSVYLQGVHDIGALSRHRFVKDFNADNGDNGHGDCMHGKSGSDITIELPIGSVVTNTATLEFIEVLSAEPIFFLKGGWGGRGNNYFKGSKNVNPQESTVGKPGEGGEFFIELKLMVDLGLIGLPNAGKSSILNALTKAKAKIGSYQFTTLTPNLGDLYGFIIADIPGLIHGASEGKGLGHKFLRHISRTKMLMHCISCENDKPLEVYKTIREELKKYDPSLLEKPEIILLTKTDLIDGDKLESYKKLFKKSHKNVLGVSIIDDQSVKSLSDELVKILGKI</sequence>
<dbReference type="EC" id="3.6.5.-" evidence="7"/>
<feature type="binding site" evidence="7">
    <location>
        <begin position="272"/>
        <end position="275"/>
    </location>
    <ligand>
        <name>GTP</name>
        <dbReference type="ChEBI" id="CHEBI:37565"/>
    </ligand>
</feature>
<dbReference type="EMBL" id="MHVL01000022">
    <property type="protein sequence ID" value="OHA93305.1"/>
    <property type="molecule type" value="Genomic_DNA"/>
</dbReference>
<dbReference type="GO" id="GO:0003924">
    <property type="term" value="F:GTPase activity"/>
    <property type="evidence" value="ECO:0007669"/>
    <property type="project" value="UniProtKB-UniRule"/>
</dbReference>
<evidence type="ECO:0000256" key="6">
    <source>
        <dbReference type="ARBA" id="ARBA00023134"/>
    </source>
</evidence>
<keyword evidence="5 7" id="KW-0460">Magnesium</keyword>
<feature type="binding site" evidence="7">
    <location>
        <begin position="205"/>
        <end position="208"/>
    </location>
    <ligand>
        <name>GTP</name>
        <dbReference type="ChEBI" id="CHEBI:37565"/>
    </ligand>
</feature>
<dbReference type="InterPro" id="IPR006073">
    <property type="entry name" value="GTP-bd"/>
</dbReference>
<dbReference type="Pfam" id="PF01018">
    <property type="entry name" value="GTP1_OBG"/>
    <property type="match status" value="1"/>
</dbReference>
<protein>
    <recommendedName>
        <fullName evidence="7">GTPase Obg</fullName>
        <ecNumber evidence="7">3.6.5.-</ecNumber>
    </recommendedName>
    <alternativeName>
        <fullName evidence="7">GTP-binding protein Obg</fullName>
    </alternativeName>
</protein>
<comment type="caution">
    <text evidence="10">The sequence shown here is derived from an EMBL/GenBank/DDBJ whole genome shotgun (WGS) entry which is preliminary data.</text>
</comment>